<feature type="compositionally biased region" description="Pro residues" evidence="1">
    <location>
        <begin position="214"/>
        <end position="223"/>
    </location>
</feature>
<organism evidence="2 3">
    <name type="scientific">Ascobolus immersus RN42</name>
    <dbReference type="NCBI Taxonomy" id="1160509"/>
    <lineage>
        <taxon>Eukaryota</taxon>
        <taxon>Fungi</taxon>
        <taxon>Dikarya</taxon>
        <taxon>Ascomycota</taxon>
        <taxon>Pezizomycotina</taxon>
        <taxon>Pezizomycetes</taxon>
        <taxon>Pezizales</taxon>
        <taxon>Ascobolaceae</taxon>
        <taxon>Ascobolus</taxon>
    </lineage>
</organism>
<feature type="compositionally biased region" description="Polar residues" evidence="1">
    <location>
        <begin position="730"/>
        <end position="742"/>
    </location>
</feature>
<reference evidence="2 3" key="1">
    <citation type="journal article" date="2018" name="Nat. Ecol. Evol.">
        <title>Pezizomycetes genomes reveal the molecular basis of ectomycorrhizal truffle lifestyle.</title>
        <authorList>
            <person name="Murat C."/>
            <person name="Payen T."/>
            <person name="Noel B."/>
            <person name="Kuo A."/>
            <person name="Morin E."/>
            <person name="Chen J."/>
            <person name="Kohler A."/>
            <person name="Krizsan K."/>
            <person name="Balestrini R."/>
            <person name="Da Silva C."/>
            <person name="Montanini B."/>
            <person name="Hainaut M."/>
            <person name="Levati E."/>
            <person name="Barry K.W."/>
            <person name="Belfiori B."/>
            <person name="Cichocki N."/>
            <person name="Clum A."/>
            <person name="Dockter R.B."/>
            <person name="Fauchery L."/>
            <person name="Guy J."/>
            <person name="Iotti M."/>
            <person name="Le Tacon F."/>
            <person name="Lindquist E.A."/>
            <person name="Lipzen A."/>
            <person name="Malagnac F."/>
            <person name="Mello A."/>
            <person name="Molinier V."/>
            <person name="Miyauchi S."/>
            <person name="Poulain J."/>
            <person name="Riccioni C."/>
            <person name="Rubini A."/>
            <person name="Sitrit Y."/>
            <person name="Splivallo R."/>
            <person name="Traeger S."/>
            <person name="Wang M."/>
            <person name="Zifcakova L."/>
            <person name="Wipf D."/>
            <person name="Zambonelli A."/>
            <person name="Paolocci F."/>
            <person name="Nowrousian M."/>
            <person name="Ottonello S."/>
            <person name="Baldrian P."/>
            <person name="Spatafora J.W."/>
            <person name="Henrissat B."/>
            <person name="Nagy L.G."/>
            <person name="Aury J.M."/>
            <person name="Wincker P."/>
            <person name="Grigoriev I.V."/>
            <person name="Bonfante P."/>
            <person name="Martin F.M."/>
        </authorList>
    </citation>
    <scope>NUCLEOTIDE SEQUENCE [LARGE SCALE GENOMIC DNA]</scope>
    <source>
        <strain evidence="2 3">RN42</strain>
    </source>
</reference>
<feature type="compositionally biased region" description="Pro residues" evidence="1">
    <location>
        <begin position="536"/>
        <end position="555"/>
    </location>
</feature>
<feature type="compositionally biased region" description="Low complexity" evidence="1">
    <location>
        <begin position="511"/>
        <end position="522"/>
    </location>
</feature>
<feature type="compositionally biased region" description="Basic and acidic residues" evidence="1">
    <location>
        <begin position="974"/>
        <end position="988"/>
    </location>
</feature>
<feature type="region of interest" description="Disordered" evidence="1">
    <location>
        <begin position="196"/>
        <end position="302"/>
    </location>
</feature>
<dbReference type="EMBL" id="ML119824">
    <property type="protein sequence ID" value="RPA73356.1"/>
    <property type="molecule type" value="Genomic_DNA"/>
</dbReference>
<dbReference type="AlphaFoldDB" id="A0A3N4HKD1"/>
<feature type="region of interest" description="Disordered" evidence="1">
    <location>
        <begin position="674"/>
        <end position="693"/>
    </location>
</feature>
<evidence type="ECO:0000313" key="2">
    <source>
        <dbReference type="EMBL" id="RPA73356.1"/>
    </source>
</evidence>
<feature type="compositionally biased region" description="Polar residues" evidence="1">
    <location>
        <begin position="340"/>
        <end position="366"/>
    </location>
</feature>
<evidence type="ECO:0000256" key="1">
    <source>
        <dbReference type="SAM" id="MobiDB-lite"/>
    </source>
</evidence>
<feature type="compositionally biased region" description="Gly residues" evidence="1">
    <location>
        <begin position="1078"/>
        <end position="1127"/>
    </location>
</feature>
<feature type="compositionally biased region" description="Polar residues" evidence="1">
    <location>
        <begin position="861"/>
        <end position="889"/>
    </location>
</feature>
<feature type="region of interest" description="Disordered" evidence="1">
    <location>
        <begin position="339"/>
        <end position="662"/>
    </location>
</feature>
<feature type="compositionally biased region" description="Low complexity" evidence="1">
    <location>
        <begin position="407"/>
        <end position="420"/>
    </location>
</feature>
<feature type="compositionally biased region" description="Pro residues" evidence="1">
    <location>
        <begin position="448"/>
        <end position="461"/>
    </location>
</feature>
<name>A0A3N4HKD1_ASCIM</name>
<gene>
    <name evidence="2" type="ORF">BJ508DRAFT_334166</name>
</gene>
<proteinExistence type="predicted"/>
<feature type="compositionally biased region" description="Polar residues" evidence="1">
    <location>
        <begin position="1063"/>
        <end position="1074"/>
    </location>
</feature>
<feature type="compositionally biased region" description="Low complexity" evidence="1">
    <location>
        <begin position="483"/>
        <end position="492"/>
    </location>
</feature>
<keyword evidence="3" id="KW-1185">Reference proteome</keyword>
<accession>A0A3N4HKD1</accession>
<feature type="region of interest" description="Disordered" evidence="1">
    <location>
        <begin position="706"/>
        <end position="1148"/>
    </location>
</feature>
<feature type="compositionally biased region" description="Basic and acidic residues" evidence="1">
    <location>
        <begin position="921"/>
        <end position="935"/>
    </location>
</feature>
<feature type="compositionally biased region" description="Low complexity" evidence="1">
    <location>
        <begin position="243"/>
        <end position="255"/>
    </location>
</feature>
<dbReference type="Proteomes" id="UP000275078">
    <property type="component" value="Unassembled WGS sequence"/>
</dbReference>
<protein>
    <submittedName>
        <fullName evidence="2">Uncharacterized protein</fullName>
    </submittedName>
</protein>
<feature type="compositionally biased region" description="Polar residues" evidence="1">
    <location>
        <begin position="602"/>
        <end position="619"/>
    </location>
</feature>
<feature type="compositionally biased region" description="Pro residues" evidence="1">
    <location>
        <begin position="265"/>
        <end position="277"/>
    </location>
</feature>
<feature type="compositionally biased region" description="Basic and acidic residues" evidence="1">
    <location>
        <begin position="801"/>
        <end position="812"/>
    </location>
</feature>
<feature type="compositionally biased region" description="Polar residues" evidence="1">
    <location>
        <begin position="494"/>
        <end position="510"/>
    </location>
</feature>
<sequence>MPCTKPQHAFAKHNTTDWKRNGQSQLIHSCEHICNYCYMVFNRPDTSRDLRKHLDYGACPRLPKDVTPKFHISHHPRSGHLSKQMPKEEVIGLSDPRFLWYCRILLENDVHQKQFGAYYNIIQRRIAPYNGLTVEYLASLAKDFTPDMPDLKLNEEFPDIGCGPGGKAIPLQIISIEGLSARPEGLRVTTSEMLREKLSKGGQESCRQSQPPDGNTPPGPIPTPTAGFPRLVPLYGFQPPPSHHVSTSHPSTLHVFKPHHIFTSQPPPHHVFTPQPPLQQGESGHPHSGATQAAQHAEAQHADTFSFQAEEEESKEGIDFMQAMELNVPQDALYDMGDSLGSTGVINEEPQSQSLPLCQSKAASTIDQEKPPRLRTPNPPQPVQQVGVPDLTPSQRQVQGARASSVLSLRTTPSRASRTPTPGPLKPGAGKLLFPRVQNRASSTLTPTPAPSSPPSIPATPSPRSVTPAPIENQGSTNPPPSGSGSVTPATPEDQGSSHPPRSVSTTPKQGNSNPTASGSTTPTPPTPSGKQGSNPNPPPCGSTTPTPPTPPAPIEKPGSLDSTTRDALEKQGNLESSTPAPIEHQGSIDSSTPAPIEHQGSMDSSTPAPIEHQSSMEPGSQVRRERAASFAGGTQQPKAREIRASSVAHTPTQALKKTPVESRYFSPFIYQKKINRVRQRSNTPHSPLALSSDVDMDDIVDSLTLSPVDILGDGSDAETDESGTEQPERSASQSRGGSTETMGDDGPSPLIVKLSVDPVKLRDLLFNGQGSNGDPASMEDRPDGVLAASVGGSNGDPASMEDRPDGVHRPDGVLGAPVGGSSNAETEVSSEDKNLEQDSTTEALGILRAEKTADLDSVDNDVQQPQLDTATSTLVSDARSSPSNTTEEPTVPLPAADTTAPIPMDIDEEQTHRRPTPVPDPEKLAYEPVAREIQEPTPAPPPAPAVVPEVRRSRRTRIPKQPDSAYQPIIRTASEKKMDPSRKRDQSTEEDLDIDHISKRCRTSSPVGETDMGEESEDTAVLQQLNRESLPLSEAGVGRSTATGILRALTIPRAKGSKSTKQRQAPTKKSATQVGKAGAGKAGVGKAGAGKAGAGKAGAGKAGAGKAGAGKAGAGKAGKETAGGGVTKVKAGPAKSGARGGKDESQA</sequence>
<evidence type="ECO:0000313" key="3">
    <source>
        <dbReference type="Proteomes" id="UP000275078"/>
    </source>
</evidence>